<comment type="caution">
    <text evidence="1">The sequence shown here is derived from an EMBL/GenBank/DDBJ whole genome shotgun (WGS) entry which is preliminary data.</text>
</comment>
<gene>
    <name evidence="1" type="ORF">CVT26_010859</name>
</gene>
<evidence type="ECO:0000313" key="2">
    <source>
        <dbReference type="Proteomes" id="UP000284706"/>
    </source>
</evidence>
<name>A0A409W5B3_9AGAR</name>
<dbReference type="InParanoid" id="A0A409W5B3"/>
<protein>
    <submittedName>
        <fullName evidence="1">Uncharacterized protein</fullName>
    </submittedName>
</protein>
<organism evidence="1 2">
    <name type="scientific">Gymnopilus dilepis</name>
    <dbReference type="NCBI Taxonomy" id="231916"/>
    <lineage>
        <taxon>Eukaryota</taxon>
        <taxon>Fungi</taxon>
        <taxon>Dikarya</taxon>
        <taxon>Basidiomycota</taxon>
        <taxon>Agaricomycotina</taxon>
        <taxon>Agaricomycetes</taxon>
        <taxon>Agaricomycetidae</taxon>
        <taxon>Agaricales</taxon>
        <taxon>Agaricineae</taxon>
        <taxon>Hymenogastraceae</taxon>
        <taxon>Gymnopilus</taxon>
    </lineage>
</organism>
<sequence>MPFGHDPNRSAVSPLSELDKCYYTKQDSQIKQLLEILGIPKESDLADELQDTLRSIGRTYLDLQLTAAGQKKGLHLIRAQLEKEYPDLFDKDEKEVKLYYAMHVVRGCHDSRRYHLRRVQREAEKKRQRNLSAEYKGKIEVIDISDTTSSSSNEASTLPIESIASSISHYRADKNTDKFSAVEEFLQTCDPPMDHLLGAFVEFGCTTAQYLRSMAAFSTDTRCRVLRRLLSRWSSGEVTEMDIAILDDHFIASFP</sequence>
<reference evidence="1 2" key="1">
    <citation type="journal article" date="2018" name="Evol. Lett.">
        <title>Horizontal gene cluster transfer increased hallucinogenic mushroom diversity.</title>
        <authorList>
            <person name="Reynolds H.T."/>
            <person name="Vijayakumar V."/>
            <person name="Gluck-Thaler E."/>
            <person name="Korotkin H.B."/>
            <person name="Matheny P.B."/>
            <person name="Slot J.C."/>
        </authorList>
    </citation>
    <scope>NUCLEOTIDE SEQUENCE [LARGE SCALE GENOMIC DNA]</scope>
    <source>
        <strain evidence="1 2">SRW20</strain>
    </source>
</reference>
<evidence type="ECO:0000313" key="1">
    <source>
        <dbReference type="EMBL" id="PPQ73704.1"/>
    </source>
</evidence>
<dbReference type="EMBL" id="NHYE01005389">
    <property type="protein sequence ID" value="PPQ73704.1"/>
    <property type="molecule type" value="Genomic_DNA"/>
</dbReference>
<proteinExistence type="predicted"/>
<dbReference type="Proteomes" id="UP000284706">
    <property type="component" value="Unassembled WGS sequence"/>
</dbReference>
<accession>A0A409W5B3</accession>
<dbReference type="OrthoDB" id="3065507at2759"/>
<dbReference type="AlphaFoldDB" id="A0A409W5B3"/>
<keyword evidence="2" id="KW-1185">Reference proteome</keyword>